<accession>A0A3P7N705</accession>
<dbReference type="AlphaFoldDB" id="A0A3P7N705"/>
<organism evidence="3 4">
    <name type="scientific">Cylicostephanus goldi</name>
    <name type="common">Nematode worm</name>
    <dbReference type="NCBI Taxonomy" id="71465"/>
    <lineage>
        <taxon>Eukaryota</taxon>
        <taxon>Metazoa</taxon>
        <taxon>Ecdysozoa</taxon>
        <taxon>Nematoda</taxon>
        <taxon>Chromadorea</taxon>
        <taxon>Rhabditida</taxon>
        <taxon>Rhabditina</taxon>
        <taxon>Rhabditomorpha</taxon>
        <taxon>Strongyloidea</taxon>
        <taxon>Strongylidae</taxon>
        <taxon>Cylicostephanus</taxon>
    </lineage>
</organism>
<evidence type="ECO:0000313" key="3">
    <source>
        <dbReference type="EMBL" id="VDN30237.1"/>
    </source>
</evidence>
<feature type="region of interest" description="Disordered" evidence="1">
    <location>
        <begin position="59"/>
        <end position="81"/>
    </location>
</feature>
<reference evidence="3 4" key="1">
    <citation type="submission" date="2018-11" db="EMBL/GenBank/DDBJ databases">
        <authorList>
            <consortium name="Pathogen Informatics"/>
        </authorList>
    </citation>
    <scope>NUCLEOTIDE SEQUENCE [LARGE SCALE GENOMIC DNA]</scope>
</reference>
<feature type="signal peptide" evidence="2">
    <location>
        <begin position="1"/>
        <end position="19"/>
    </location>
</feature>
<dbReference type="OrthoDB" id="5864400at2759"/>
<protein>
    <submittedName>
        <fullName evidence="3">Uncharacterized protein</fullName>
    </submittedName>
</protein>
<evidence type="ECO:0000256" key="1">
    <source>
        <dbReference type="SAM" id="MobiDB-lite"/>
    </source>
</evidence>
<feature type="chain" id="PRO_5018182599" evidence="2">
    <location>
        <begin position="20"/>
        <end position="81"/>
    </location>
</feature>
<dbReference type="Proteomes" id="UP000271889">
    <property type="component" value="Unassembled WGS sequence"/>
</dbReference>
<keyword evidence="4" id="KW-1185">Reference proteome</keyword>
<evidence type="ECO:0000256" key="2">
    <source>
        <dbReference type="SAM" id="SignalP"/>
    </source>
</evidence>
<evidence type="ECO:0000313" key="4">
    <source>
        <dbReference type="Proteomes" id="UP000271889"/>
    </source>
</evidence>
<dbReference type="EMBL" id="UYRV01116722">
    <property type="protein sequence ID" value="VDN30237.1"/>
    <property type="molecule type" value="Genomic_DNA"/>
</dbReference>
<name>A0A3P7N705_CYLGO</name>
<keyword evidence="2" id="KW-0732">Signal</keyword>
<sequence length="81" mass="9009">MTIIPIVFVFVLKFDFLHARAPFIRDRPRGLGLLQLPTGMTDERSGPFFPNLYIAGDKAGEKPQSVPDVHLPGQKADFSGR</sequence>
<gene>
    <name evidence="3" type="ORF">CGOC_LOCUS11493</name>
</gene>
<proteinExistence type="predicted"/>